<keyword evidence="4" id="KW-1185">Reference proteome</keyword>
<comment type="similarity">
    <text evidence="1">Belongs to the glycosyl hydrolase 79 family.</text>
</comment>
<gene>
    <name evidence="3" type="ORF">Cfor_06579</name>
</gene>
<dbReference type="InParanoid" id="A0A6L2P8R8"/>
<dbReference type="FunFam" id="3.20.20.80:FF:000024">
    <property type="entry name" value="Heparanase 2"/>
    <property type="match status" value="1"/>
</dbReference>
<dbReference type="GO" id="GO:0016798">
    <property type="term" value="F:hydrolase activity, acting on glycosyl bonds"/>
    <property type="evidence" value="ECO:0007669"/>
    <property type="project" value="InterPro"/>
</dbReference>
<keyword evidence="2" id="KW-0472">Membrane</keyword>
<evidence type="ECO:0000313" key="3">
    <source>
        <dbReference type="EMBL" id="GFG28653.1"/>
    </source>
</evidence>
<keyword evidence="2" id="KW-1133">Transmembrane helix</keyword>
<accession>A0A6L2P8R8</accession>
<dbReference type="EMBL" id="BLKM01000077">
    <property type="protein sequence ID" value="GFG28653.1"/>
    <property type="molecule type" value="Genomic_DNA"/>
</dbReference>
<evidence type="ECO:0008006" key="5">
    <source>
        <dbReference type="Google" id="ProtNLM"/>
    </source>
</evidence>
<dbReference type="Pfam" id="PF03662">
    <property type="entry name" value="Glyco_hydro_79n"/>
    <property type="match status" value="1"/>
</dbReference>
<dbReference type="GO" id="GO:0016020">
    <property type="term" value="C:membrane"/>
    <property type="evidence" value="ECO:0007669"/>
    <property type="project" value="InterPro"/>
</dbReference>
<dbReference type="GO" id="GO:0005615">
    <property type="term" value="C:extracellular space"/>
    <property type="evidence" value="ECO:0007669"/>
    <property type="project" value="TreeGrafter"/>
</dbReference>
<feature type="transmembrane region" description="Helical" evidence="2">
    <location>
        <begin position="33"/>
        <end position="51"/>
    </location>
</feature>
<dbReference type="PANTHER" id="PTHR46145:SF4">
    <property type="entry name" value="HEPARANASE"/>
    <property type="match status" value="1"/>
</dbReference>
<proteinExistence type="inferred from homology"/>
<protein>
    <recommendedName>
        <fullName evidence="5">Heparanase</fullName>
    </recommendedName>
</protein>
<reference evidence="4" key="1">
    <citation type="submission" date="2020-01" db="EMBL/GenBank/DDBJ databases">
        <title>Draft genome sequence of the Termite Coptotermes fromosanus.</title>
        <authorList>
            <person name="Itakura S."/>
            <person name="Yosikawa Y."/>
            <person name="Umezawa K."/>
        </authorList>
    </citation>
    <scope>NUCLEOTIDE SEQUENCE [LARGE SCALE GENOMIC DNA]</scope>
</reference>
<keyword evidence="2" id="KW-0812">Transmembrane</keyword>
<sequence>MFAKKVEQNRQLLYKFPLRGDNRHGVTGMFDKAVVIVFVFIVGWITVFMGLQHLTRRESYITHIVINTDHLVHRTDERFLSVALDTSLIQDSWVHKNIKSDMLLNLAAQLAPAYLRIGGTLADRLIFEPDANYSPVRLKSNMSDGGMCSYEGKGCAHQNLNFFNMTGVDWVALNRFAQAARFELLFDLNVLLRNGTQWDSSNARQLLDFSDRLRFNITWQLGNEPNSFRHVFGVSLSGSQLGLDFVQLRHLLNSYPRYSKSPLVGPDVTRPIMHQMGEQPLPYLKSFLAQTSNVISAITWHQYYLNGKEAKLNDFVSPNVLNVLACQITAVRNTTAGIHLPMWLSETGSAYGGGAPGLSDSYVAGFLWLDKLGLTARLGIDVVVRQSLFGGNYGLLDSAMEPLPDWWVSVLYKKLVGPGVLNVTGDNIVETSCLGEQGPVRLYCHCSRLQGAVTLFGINIMTRVSEVMVTGSPTSDSVLAYELTADILRSRHIFLNGGELHLNPDGSLPPFEPKHINMTKPLIMPPLSMVFWVIQEVHVPACKGQ</sequence>
<dbReference type="SUPFAM" id="SSF51445">
    <property type="entry name" value="(Trans)glycosidases"/>
    <property type="match status" value="1"/>
</dbReference>
<evidence type="ECO:0000313" key="4">
    <source>
        <dbReference type="Proteomes" id="UP000502823"/>
    </source>
</evidence>
<dbReference type="Proteomes" id="UP000502823">
    <property type="component" value="Unassembled WGS sequence"/>
</dbReference>
<evidence type="ECO:0000256" key="1">
    <source>
        <dbReference type="ARBA" id="ARBA00009800"/>
    </source>
</evidence>
<dbReference type="OrthoDB" id="726732at2759"/>
<dbReference type="InterPro" id="IPR005199">
    <property type="entry name" value="Glyco_hydro_79"/>
</dbReference>
<organism evidence="3 4">
    <name type="scientific">Coptotermes formosanus</name>
    <name type="common">Formosan subterranean termite</name>
    <dbReference type="NCBI Taxonomy" id="36987"/>
    <lineage>
        <taxon>Eukaryota</taxon>
        <taxon>Metazoa</taxon>
        <taxon>Ecdysozoa</taxon>
        <taxon>Arthropoda</taxon>
        <taxon>Hexapoda</taxon>
        <taxon>Insecta</taxon>
        <taxon>Pterygota</taxon>
        <taxon>Neoptera</taxon>
        <taxon>Polyneoptera</taxon>
        <taxon>Dictyoptera</taxon>
        <taxon>Blattodea</taxon>
        <taxon>Blattoidea</taxon>
        <taxon>Termitoidae</taxon>
        <taxon>Rhinotermitidae</taxon>
        <taxon>Coptotermes</taxon>
    </lineage>
</organism>
<name>A0A6L2P8R8_COPFO</name>
<dbReference type="PANTHER" id="PTHR46145">
    <property type="entry name" value="HEPARANASE"/>
    <property type="match status" value="1"/>
</dbReference>
<dbReference type="AlphaFoldDB" id="A0A6L2P8R8"/>
<dbReference type="InterPro" id="IPR017853">
    <property type="entry name" value="GH"/>
</dbReference>
<comment type="caution">
    <text evidence="3">The sequence shown here is derived from an EMBL/GenBank/DDBJ whole genome shotgun (WGS) entry which is preliminary data.</text>
</comment>
<dbReference type="Gene3D" id="3.20.20.80">
    <property type="entry name" value="Glycosidases"/>
    <property type="match status" value="1"/>
</dbReference>
<dbReference type="GO" id="GO:0031012">
    <property type="term" value="C:extracellular matrix"/>
    <property type="evidence" value="ECO:0007669"/>
    <property type="project" value="TreeGrafter"/>
</dbReference>
<evidence type="ECO:0000256" key="2">
    <source>
        <dbReference type="SAM" id="Phobius"/>
    </source>
</evidence>